<comment type="caution">
    <text evidence="2">The sequence shown here is derived from an EMBL/GenBank/DDBJ whole genome shotgun (WGS) entry which is preliminary data.</text>
</comment>
<feature type="transmembrane region" description="Helical" evidence="1">
    <location>
        <begin position="6"/>
        <end position="28"/>
    </location>
</feature>
<organism evidence="2 3">
    <name type="scientific">Streptomyces polyrhachis</name>
    <dbReference type="NCBI Taxonomy" id="1282885"/>
    <lineage>
        <taxon>Bacteria</taxon>
        <taxon>Bacillati</taxon>
        <taxon>Actinomycetota</taxon>
        <taxon>Actinomycetes</taxon>
        <taxon>Kitasatosporales</taxon>
        <taxon>Streptomycetaceae</taxon>
        <taxon>Streptomyces</taxon>
    </lineage>
</organism>
<accession>A0ABW2GL72</accession>
<dbReference type="InterPro" id="IPR013901">
    <property type="entry name" value="Anthrone_oxy"/>
</dbReference>
<evidence type="ECO:0000313" key="2">
    <source>
        <dbReference type="EMBL" id="MFC7219809.1"/>
    </source>
</evidence>
<keyword evidence="1" id="KW-0812">Transmembrane</keyword>
<name>A0ABW2GL72_9ACTN</name>
<feature type="transmembrane region" description="Helical" evidence="1">
    <location>
        <begin position="49"/>
        <end position="71"/>
    </location>
</feature>
<keyword evidence="1" id="KW-0472">Membrane</keyword>
<protein>
    <submittedName>
        <fullName evidence="2">DUF1772 domain-containing protein</fullName>
    </submittedName>
</protein>
<keyword evidence="3" id="KW-1185">Reference proteome</keyword>
<feature type="transmembrane region" description="Helical" evidence="1">
    <location>
        <begin position="131"/>
        <end position="150"/>
    </location>
</feature>
<dbReference type="RefSeq" id="WP_386415914.1">
    <property type="nucleotide sequence ID" value="NZ_JBHSZO010000025.1"/>
</dbReference>
<gene>
    <name evidence="2" type="ORF">ACFQLX_16810</name>
</gene>
<reference evidence="3" key="1">
    <citation type="journal article" date="2019" name="Int. J. Syst. Evol. Microbiol.">
        <title>The Global Catalogue of Microorganisms (GCM) 10K type strain sequencing project: providing services to taxonomists for standard genome sequencing and annotation.</title>
        <authorList>
            <consortium name="The Broad Institute Genomics Platform"/>
            <consortium name="The Broad Institute Genome Sequencing Center for Infectious Disease"/>
            <person name="Wu L."/>
            <person name="Ma J."/>
        </authorList>
    </citation>
    <scope>NUCLEOTIDE SEQUENCE [LARGE SCALE GENOMIC DNA]</scope>
    <source>
        <strain evidence="3">CGMCC 1.13681</strain>
    </source>
</reference>
<feature type="transmembrane region" description="Helical" evidence="1">
    <location>
        <begin position="77"/>
        <end position="98"/>
    </location>
</feature>
<dbReference type="Proteomes" id="UP001596413">
    <property type="component" value="Unassembled WGS sequence"/>
</dbReference>
<proteinExistence type="predicted"/>
<dbReference type="Pfam" id="PF08592">
    <property type="entry name" value="Anthrone_oxy"/>
    <property type="match status" value="1"/>
</dbReference>
<keyword evidence="1" id="KW-1133">Transmembrane helix</keyword>
<evidence type="ECO:0000256" key="1">
    <source>
        <dbReference type="SAM" id="Phobius"/>
    </source>
</evidence>
<evidence type="ECO:0000313" key="3">
    <source>
        <dbReference type="Proteomes" id="UP001596413"/>
    </source>
</evidence>
<sequence length="151" mass="16177">MTSAVLVLAVVTTGLYAGVMYAFQFIIMPTLGRGSDAEFTAVMRRINQVIVNPWFLVLFLGIVLWPLLAVVLAEEKLLAALALGCTVLAHLVTVAGNIPLNEALGKAPVATPEERLAAREAFEARWLRLHAVRTLLCVVAAVLLACAALAR</sequence>
<dbReference type="EMBL" id="JBHSZO010000025">
    <property type="protein sequence ID" value="MFC7219809.1"/>
    <property type="molecule type" value="Genomic_DNA"/>
</dbReference>